<feature type="compositionally biased region" description="Polar residues" evidence="8">
    <location>
        <begin position="4270"/>
        <end position="4283"/>
    </location>
</feature>
<evidence type="ECO:0000256" key="3">
    <source>
        <dbReference type="ARBA" id="ARBA00022737"/>
    </source>
</evidence>
<feature type="compositionally biased region" description="Polar residues" evidence="8">
    <location>
        <begin position="851"/>
        <end position="879"/>
    </location>
</feature>
<feature type="compositionally biased region" description="Low complexity" evidence="8">
    <location>
        <begin position="880"/>
        <end position="894"/>
    </location>
</feature>
<feature type="compositionally biased region" description="Polar residues" evidence="8">
    <location>
        <begin position="2486"/>
        <end position="2507"/>
    </location>
</feature>
<feature type="compositionally biased region" description="Low complexity" evidence="8">
    <location>
        <begin position="1623"/>
        <end position="1634"/>
    </location>
</feature>
<keyword evidence="4" id="KW-0106">Calcium</keyword>
<feature type="region of interest" description="Disordered" evidence="8">
    <location>
        <begin position="1439"/>
        <end position="1469"/>
    </location>
</feature>
<feature type="compositionally biased region" description="Basic and acidic residues" evidence="8">
    <location>
        <begin position="1399"/>
        <end position="1415"/>
    </location>
</feature>
<feature type="compositionally biased region" description="Low complexity" evidence="8">
    <location>
        <begin position="4697"/>
        <end position="4712"/>
    </location>
</feature>
<feature type="compositionally biased region" description="Polar residues" evidence="8">
    <location>
        <begin position="4393"/>
        <end position="4407"/>
    </location>
</feature>
<evidence type="ECO:0000256" key="5">
    <source>
        <dbReference type="ARBA" id="ARBA00023157"/>
    </source>
</evidence>
<feature type="region of interest" description="Disordered" evidence="8">
    <location>
        <begin position="608"/>
        <end position="632"/>
    </location>
</feature>
<dbReference type="EMBL" id="CAJFDH010000003">
    <property type="protein sequence ID" value="CAD5214840.1"/>
    <property type="molecule type" value="Genomic_DNA"/>
</dbReference>
<feature type="region of interest" description="Disordered" evidence="8">
    <location>
        <begin position="3079"/>
        <end position="3099"/>
    </location>
</feature>
<feature type="region of interest" description="Disordered" evidence="8">
    <location>
        <begin position="3359"/>
        <end position="3439"/>
    </location>
</feature>
<proteinExistence type="predicted"/>
<feature type="compositionally biased region" description="Polar residues" evidence="8">
    <location>
        <begin position="1037"/>
        <end position="1046"/>
    </location>
</feature>
<feature type="compositionally biased region" description="Polar residues" evidence="8">
    <location>
        <begin position="1131"/>
        <end position="1157"/>
    </location>
</feature>
<name>A0A811KET4_9BILA</name>
<feature type="region of interest" description="Disordered" evidence="8">
    <location>
        <begin position="2277"/>
        <end position="2346"/>
    </location>
</feature>
<feature type="compositionally biased region" description="Polar residues" evidence="8">
    <location>
        <begin position="2617"/>
        <end position="2641"/>
    </location>
</feature>
<feature type="region of interest" description="Disordered" evidence="8">
    <location>
        <begin position="747"/>
        <end position="769"/>
    </location>
</feature>
<dbReference type="Pfam" id="PF12947">
    <property type="entry name" value="EGF_3"/>
    <property type="match status" value="2"/>
</dbReference>
<feature type="compositionally biased region" description="Basic and acidic residues" evidence="8">
    <location>
        <begin position="840"/>
        <end position="850"/>
    </location>
</feature>
<feature type="compositionally biased region" description="Basic and acidic residues" evidence="8">
    <location>
        <begin position="1825"/>
        <end position="1842"/>
    </location>
</feature>
<feature type="region of interest" description="Disordered" evidence="8">
    <location>
        <begin position="2784"/>
        <end position="2938"/>
    </location>
</feature>
<feature type="compositionally biased region" description="Basic and acidic residues" evidence="8">
    <location>
        <begin position="2108"/>
        <end position="2125"/>
    </location>
</feature>
<feature type="region of interest" description="Disordered" evidence="8">
    <location>
        <begin position="3759"/>
        <end position="3889"/>
    </location>
</feature>
<dbReference type="PROSITE" id="PS00010">
    <property type="entry name" value="ASX_HYDROXYL"/>
    <property type="match status" value="3"/>
</dbReference>
<dbReference type="Proteomes" id="UP000614601">
    <property type="component" value="Unassembled WGS sequence"/>
</dbReference>
<feature type="region of interest" description="Disordered" evidence="8">
    <location>
        <begin position="1562"/>
        <end position="1648"/>
    </location>
</feature>
<feature type="region of interest" description="Disordered" evidence="8">
    <location>
        <begin position="1343"/>
        <end position="1416"/>
    </location>
</feature>
<feature type="compositionally biased region" description="Low complexity" evidence="8">
    <location>
        <begin position="2924"/>
        <end position="2938"/>
    </location>
</feature>
<feature type="compositionally biased region" description="Low complexity" evidence="8">
    <location>
        <begin position="3843"/>
        <end position="3863"/>
    </location>
</feature>
<feature type="compositionally biased region" description="Polar residues" evidence="8">
    <location>
        <begin position="4488"/>
        <end position="4508"/>
    </location>
</feature>
<feature type="compositionally biased region" description="Polar residues" evidence="8">
    <location>
        <begin position="1359"/>
        <end position="1383"/>
    </location>
</feature>
<reference evidence="10" key="1">
    <citation type="submission" date="2020-09" db="EMBL/GenBank/DDBJ databases">
        <authorList>
            <person name="Kikuchi T."/>
        </authorList>
    </citation>
    <scope>NUCLEOTIDE SEQUENCE</scope>
    <source>
        <strain evidence="10">SH1</strain>
    </source>
</reference>
<feature type="compositionally biased region" description="Polar residues" evidence="8">
    <location>
        <begin position="3201"/>
        <end position="3214"/>
    </location>
</feature>
<feature type="compositionally biased region" description="Polar residues" evidence="8">
    <location>
        <begin position="3388"/>
        <end position="3409"/>
    </location>
</feature>
<feature type="compositionally biased region" description="Polar residues" evidence="8">
    <location>
        <begin position="3675"/>
        <end position="3693"/>
    </location>
</feature>
<feature type="region of interest" description="Disordered" evidence="8">
    <location>
        <begin position="3257"/>
        <end position="3341"/>
    </location>
</feature>
<feature type="compositionally biased region" description="Polar residues" evidence="8">
    <location>
        <begin position="3808"/>
        <end position="3842"/>
    </location>
</feature>
<feature type="compositionally biased region" description="Basic and acidic residues" evidence="8">
    <location>
        <begin position="2845"/>
        <end position="2854"/>
    </location>
</feature>
<feature type="region of interest" description="Disordered" evidence="8">
    <location>
        <begin position="840"/>
        <end position="894"/>
    </location>
</feature>
<dbReference type="InterPro" id="IPR009030">
    <property type="entry name" value="Growth_fac_rcpt_cys_sf"/>
</dbReference>
<feature type="compositionally biased region" description="Polar residues" evidence="8">
    <location>
        <begin position="3497"/>
        <end position="3509"/>
    </location>
</feature>
<feature type="compositionally biased region" description="Polar residues" evidence="8">
    <location>
        <begin position="3421"/>
        <end position="3439"/>
    </location>
</feature>
<evidence type="ECO:0000256" key="7">
    <source>
        <dbReference type="PROSITE-ProRule" id="PRU00076"/>
    </source>
</evidence>
<dbReference type="GO" id="GO:0005509">
    <property type="term" value="F:calcium ion binding"/>
    <property type="evidence" value="ECO:0007669"/>
    <property type="project" value="InterPro"/>
</dbReference>
<feature type="region of interest" description="Disordered" evidence="8">
    <location>
        <begin position="2596"/>
        <end position="2641"/>
    </location>
</feature>
<dbReference type="OrthoDB" id="5912995at2759"/>
<keyword evidence="2" id="KW-0732">Signal</keyword>
<feature type="compositionally biased region" description="Basic and acidic residues" evidence="8">
    <location>
        <begin position="4735"/>
        <end position="4746"/>
    </location>
</feature>
<dbReference type="CDD" id="cd00054">
    <property type="entry name" value="EGF_CA"/>
    <property type="match status" value="7"/>
</dbReference>
<feature type="region of interest" description="Disordered" evidence="8">
    <location>
        <begin position="1222"/>
        <end position="1262"/>
    </location>
</feature>
<dbReference type="PANTHER" id="PTHR24039">
    <property type="entry name" value="FIBRILLIN-RELATED"/>
    <property type="match status" value="1"/>
</dbReference>
<evidence type="ECO:0000259" key="9">
    <source>
        <dbReference type="PROSITE" id="PS50026"/>
    </source>
</evidence>
<feature type="compositionally biased region" description="Low complexity" evidence="8">
    <location>
        <begin position="2820"/>
        <end position="2838"/>
    </location>
</feature>
<feature type="compositionally biased region" description="Polar residues" evidence="8">
    <location>
        <begin position="3630"/>
        <end position="3641"/>
    </location>
</feature>
<feature type="compositionally biased region" description="Basic and acidic residues" evidence="8">
    <location>
        <begin position="4364"/>
        <end position="4390"/>
    </location>
</feature>
<feature type="compositionally biased region" description="Basic and acidic residues" evidence="8">
    <location>
        <begin position="3877"/>
        <end position="3889"/>
    </location>
</feature>
<feature type="region of interest" description="Disordered" evidence="8">
    <location>
        <begin position="2236"/>
        <end position="2265"/>
    </location>
</feature>
<feature type="compositionally biased region" description="Polar residues" evidence="8">
    <location>
        <begin position="4345"/>
        <end position="4361"/>
    </location>
</feature>
<feature type="compositionally biased region" description="Polar residues" evidence="8">
    <location>
        <begin position="4555"/>
        <end position="4576"/>
    </location>
</feature>
<feature type="compositionally biased region" description="Low complexity" evidence="8">
    <location>
        <begin position="1235"/>
        <end position="1246"/>
    </location>
</feature>
<feature type="region of interest" description="Disordered" evidence="8">
    <location>
        <begin position="4552"/>
        <end position="4576"/>
    </location>
</feature>
<feature type="region of interest" description="Disordered" evidence="8">
    <location>
        <begin position="1725"/>
        <end position="1760"/>
    </location>
</feature>
<gene>
    <name evidence="10" type="ORF">BOKJ2_LOCUS5794</name>
</gene>
<accession>A0A811KET4</accession>
<dbReference type="InterPro" id="IPR000742">
    <property type="entry name" value="EGF"/>
</dbReference>
<feature type="disulfide bond" evidence="7">
    <location>
        <begin position="34"/>
        <end position="43"/>
    </location>
</feature>
<feature type="compositionally biased region" description="Polar residues" evidence="8">
    <location>
        <begin position="1639"/>
        <end position="1648"/>
    </location>
</feature>
<comment type="caution">
    <text evidence="7">Lacks conserved residue(s) required for the propagation of feature annotation.</text>
</comment>
<comment type="caution">
    <text evidence="10">The sequence shown here is derived from an EMBL/GenBank/DDBJ whole genome shotgun (WGS) entry which is preliminary data.</text>
</comment>
<feature type="compositionally biased region" description="Basic and acidic residues" evidence="8">
    <location>
        <begin position="2809"/>
        <end position="2819"/>
    </location>
</feature>
<evidence type="ECO:0000256" key="1">
    <source>
        <dbReference type="ARBA" id="ARBA00022536"/>
    </source>
</evidence>
<feature type="compositionally biased region" description="Polar residues" evidence="8">
    <location>
        <begin position="1992"/>
        <end position="2014"/>
    </location>
</feature>
<feature type="region of interest" description="Disordered" evidence="8">
    <location>
        <begin position="1817"/>
        <end position="1846"/>
    </location>
</feature>
<evidence type="ECO:0000256" key="8">
    <source>
        <dbReference type="SAM" id="MobiDB-lite"/>
    </source>
</evidence>
<evidence type="ECO:0000256" key="4">
    <source>
        <dbReference type="ARBA" id="ARBA00022837"/>
    </source>
</evidence>
<feature type="domain" description="EGF-like" evidence="9">
    <location>
        <begin position="213"/>
        <end position="251"/>
    </location>
</feature>
<evidence type="ECO:0000256" key="2">
    <source>
        <dbReference type="ARBA" id="ARBA00022729"/>
    </source>
</evidence>
<feature type="compositionally biased region" description="Basic and acidic residues" evidence="8">
    <location>
        <begin position="1567"/>
        <end position="1590"/>
    </location>
</feature>
<feature type="compositionally biased region" description="Low complexity" evidence="8">
    <location>
        <begin position="3257"/>
        <end position="3269"/>
    </location>
</feature>
<feature type="compositionally biased region" description="Basic and acidic residues" evidence="8">
    <location>
        <begin position="1459"/>
        <end position="1468"/>
    </location>
</feature>
<feature type="compositionally biased region" description="Polar residues" evidence="8">
    <location>
        <begin position="1725"/>
        <end position="1758"/>
    </location>
</feature>
<feature type="compositionally biased region" description="Polar residues" evidence="8">
    <location>
        <begin position="2784"/>
        <end position="2803"/>
    </location>
</feature>
<feature type="region of interest" description="Disordered" evidence="8">
    <location>
        <begin position="4474"/>
        <end position="4508"/>
    </location>
</feature>
<feature type="compositionally biased region" description="Polar residues" evidence="8">
    <location>
        <begin position="1608"/>
        <end position="1618"/>
    </location>
</feature>
<feature type="region of interest" description="Disordered" evidence="8">
    <location>
        <begin position="4270"/>
        <end position="4407"/>
    </location>
</feature>
<feature type="compositionally biased region" description="Polar residues" evidence="8">
    <location>
        <begin position="2523"/>
        <end position="2535"/>
    </location>
</feature>
<feature type="region of interest" description="Disordered" evidence="8">
    <location>
        <begin position="1990"/>
        <end position="2212"/>
    </location>
</feature>
<dbReference type="InterPro" id="IPR001881">
    <property type="entry name" value="EGF-like_Ca-bd_dom"/>
</dbReference>
<feature type="domain" description="EGF-like" evidence="9">
    <location>
        <begin position="172"/>
        <end position="212"/>
    </location>
</feature>
<feature type="domain" description="EGF-like" evidence="9">
    <location>
        <begin position="86"/>
        <end position="129"/>
    </location>
</feature>
<keyword evidence="6" id="KW-0325">Glycoprotein</keyword>
<evidence type="ECO:0000256" key="6">
    <source>
        <dbReference type="ARBA" id="ARBA00023180"/>
    </source>
</evidence>
<feature type="compositionally biased region" description="Low complexity" evidence="8">
    <location>
        <begin position="1591"/>
        <end position="1602"/>
    </location>
</feature>
<feature type="compositionally biased region" description="Basic and acidic residues" evidence="8">
    <location>
        <begin position="2508"/>
        <end position="2518"/>
    </location>
</feature>
<dbReference type="SUPFAM" id="SSF57196">
    <property type="entry name" value="EGF/Laminin"/>
    <property type="match status" value="2"/>
</dbReference>
<feature type="region of interest" description="Disordered" evidence="8">
    <location>
        <begin position="2472"/>
        <end position="2582"/>
    </location>
</feature>
<dbReference type="InterPro" id="IPR049883">
    <property type="entry name" value="NOTCH1_EGF-like"/>
</dbReference>
<feature type="compositionally biased region" description="Low complexity" evidence="8">
    <location>
        <begin position="3375"/>
        <end position="3387"/>
    </location>
</feature>
<evidence type="ECO:0000313" key="10">
    <source>
        <dbReference type="EMBL" id="CAD5214840.1"/>
    </source>
</evidence>
<feature type="compositionally biased region" description="Polar residues" evidence="8">
    <location>
        <begin position="3716"/>
        <end position="3726"/>
    </location>
</feature>
<feature type="compositionally biased region" description="Polar residues" evidence="8">
    <location>
        <begin position="1057"/>
        <end position="1089"/>
    </location>
</feature>
<keyword evidence="1 7" id="KW-0245">EGF-like domain</keyword>
<evidence type="ECO:0000313" key="11">
    <source>
        <dbReference type="Proteomes" id="UP000614601"/>
    </source>
</evidence>
<dbReference type="SMART" id="SM00179">
    <property type="entry name" value="EGF_CA"/>
    <property type="match status" value="7"/>
</dbReference>
<dbReference type="EMBL" id="CAJFCW020000003">
    <property type="protein sequence ID" value="CAG9103323.1"/>
    <property type="molecule type" value="Genomic_DNA"/>
</dbReference>
<keyword evidence="11" id="KW-1185">Reference proteome</keyword>
<feature type="region of interest" description="Disordered" evidence="8">
    <location>
        <begin position="1675"/>
        <end position="1704"/>
    </location>
</feature>
<dbReference type="PROSITE" id="PS01187">
    <property type="entry name" value="EGF_CA"/>
    <property type="match status" value="3"/>
</dbReference>
<feature type="domain" description="EGF-like" evidence="9">
    <location>
        <begin position="10"/>
        <end position="44"/>
    </location>
</feature>
<feature type="compositionally biased region" description="Polar residues" evidence="8">
    <location>
        <begin position="2300"/>
        <end position="2315"/>
    </location>
</feature>
<feature type="compositionally biased region" description="Polar residues" evidence="8">
    <location>
        <begin position="1164"/>
        <end position="1179"/>
    </location>
</feature>
<protein>
    <recommendedName>
        <fullName evidence="9">EGF-like domain-containing protein</fullName>
    </recommendedName>
</protein>
<feature type="compositionally biased region" description="Polar residues" evidence="8">
    <location>
        <begin position="981"/>
        <end position="1009"/>
    </location>
</feature>
<feature type="region of interest" description="Disordered" evidence="8">
    <location>
        <begin position="3193"/>
        <end position="3214"/>
    </location>
</feature>
<feature type="compositionally biased region" description="Polar residues" evidence="8">
    <location>
        <begin position="1899"/>
        <end position="1919"/>
    </location>
</feature>
<feature type="compositionally biased region" description="Polar residues" evidence="8">
    <location>
        <begin position="2044"/>
        <end position="2071"/>
    </location>
</feature>
<dbReference type="SMART" id="SM00181">
    <property type="entry name" value="EGF"/>
    <property type="match status" value="10"/>
</dbReference>
<feature type="region of interest" description="Disordered" evidence="8">
    <location>
        <begin position="3006"/>
        <end position="3059"/>
    </location>
</feature>
<feature type="compositionally biased region" description="Basic and acidic residues" evidence="8">
    <location>
        <begin position="2240"/>
        <end position="2249"/>
    </location>
</feature>
<feature type="disulfide bond" evidence="7">
    <location>
        <begin position="13"/>
        <end position="23"/>
    </location>
</feature>
<feature type="compositionally biased region" description="Low complexity" evidence="8">
    <location>
        <begin position="2540"/>
        <end position="2558"/>
    </location>
</feature>
<feature type="compositionally biased region" description="Basic and acidic residues" evidence="8">
    <location>
        <begin position="2897"/>
        <end position="2915"/>
    </location>
</feature>
<dbReference type="FunFam" id="2.10.25.10:FF:000005">
    <property type="entry name" value="Fibrillin 2"/>
    <property type="match status" value="1"/>
</dbReference>
<organism evidence="10 11">
    <name type="scientific">Bursaphelenchus okinawaensis</name>
    <dbReference type="NCBI Taxonomy" id="465554"/>
    <lineage>
        <taxon>Eukaryota</taxon>
        <taxon>Metazoa</taxon>
        <taxon>Ecdysozoa</taxon>
        <taxon>Nematoda</taxon>
        <taxon>Chromadorea</taxon>
        <taxon>Rhabditida</taxon>
        <taxon>Tylenchina</taxon>
        <taxon>Tylenchomorpha</taxon>
        <taxon>Aphelenchoidea</taxon>
        <taxon>Aphelenchoididae</taxon>
        <taxon>Bursaphelenchus</taxon>
    </lineage>
</organism>
<feature type="compositionally biased region" description="Polar residues" evidence="8">
    <location>
        <begin position="2250"/>
        <end position="2265"/>
    </location>
</feature>
<dbReference type="SUPFAM" id="SSF57184">
    <property type="entry name" value="Growth factor receptor domain"/>
    <property type="match status" value="1"/>
</dbReference>
<keyword evidence="3" id="KW-0677">Repeat</keyword>
<sequence length="4804" mass="521920">MNDESFPFCENKCESSCSSHGACLFDGKRAQCYCNSGFQGPSCELTDTNECSDKPCHWMAKCQNTYGSYRCQCHAGFEGDGYNCNDIDECSTDVADCPSNSECVNLPGTYMCNCSHGYIPKGTPVDKCVDVDECEQNRSLCGFKLCQNTEGSYKCVDECDDGYEYSNGRCFDVDECKLNSHLCATRASCHNTPGSYRCDCDDGFVGDGTTCVPLLDCTQNEQICDEHATCLYSQKSCVCQAGYIGDGHTCRDVDECATTNPCAEQGKDCVNVDGGYVCCDPKEDQTKCLRESGLFCAQSCGLHSVCFNRTCTCLPGYQGDPRVRCDDINECHHDNICPGAGQWCVNLAGGHVCCSPDSEYSECRGLDQVADDSDPKAIAISESDVKNLNGNENKAEADAFAQVKRPVGSVQQLEEGEFGTAEKIKKRRFRTKTVHIGKQLKTHSGGFVIIRRPKEKQPLNGTSGEFEFKEIPNCVNGKDSECPEHSVCYNNKCRCRLGFEWSRLYNRCEDINECLAPNPCPNTPKGVEAWCVNSIGGYHCCQPGMDMKECGGMSITEMEPTSPTEVGKKGNRNVNVISFGELRKTISKHIIFGRGRIPAQRQWGLELTGKGLSGGATGSDEGPNGEAPKPSVSTTLFTTVSIAPLEGPLVGPRLPNEIQNPTTNSNSPHPLTNKTLPVGSGLIVTPSVSNSAGQNSTNNGTFNSFNSTSGAFGFVAKPKSGKLSPNNFINPRNPFVIPASKFEFPEVPQDSEVEKEEEDKGGIKQEFRSRNHSFGSNKIVFGPSGKSFKQLPFILPPGIKFTPISIPKDIKSTSSRKGPKTAVLRTLNSTKHEFGIHLKPVKPEDSKESTDGSTVDTVASTTPKTQSEQSSTVNTMPTKVTTVPHNTTSSTTVPDIDIVGTNTTTNSIEEVIPQTPMPVDKVTLKSDEWVVEDDSGSKSSQIIQSQETLILSGKGGFQKSTKVPKTIETDSVSTEILDFSSTLSTTTPKESLSSTSLPDQESMNSSTDSGPLIASTNSVESSTSSSDSFMPSISTTTPVEQVTGVTTVPEAEEPSKSDGSFSNSLKSAEEPTTTKGELFSQSVTSTSDISNKSTTNSATTNGPRIADTNGAKRSKTDTPVTEVSLPESIGKAQSNLSTMTTNPLVPITSESTTTQSAAKKEQFSTKNSETTRTESTIAVTEQSHTSEHETTALPSKVKPGNAPNKFTAEANILITTEYRNSKNTETATEARKITKNSTNGSKTSSTATPKDRLDSEMSKPTTKSIAVQEVTVKSNETGTTTQTYTAFKNKGTKTLSSKMPQVDADKNTKSEATSDSLKVTTEASVTYVKSVTMSKAHVTEPIQVSKGTVSDSSLRKPTHSSVTQNPLNKGSMGQNQTKNTGSPGSHRIGNSEKSTINSKLEEKTTQPEVVREHTNESTIKPAEEVTADFESTTDKIIPTSITKPTTSSSSTYNKLTTQRNREEHEESSTKIPLTIDSVNARIKTTKNTINSNAESSRKEITVTPDSLTMSNKPKDTIHGLQKLSKIPKNDAVTSFRPALVTTEQSITVKAIDTTESIKESTVIAATEKSHEETVESRQEITPDKAKRKEVTNTTSTSTPTSNEELEFSRSSRLTTQNYKIPEAESSSSQTSSEEFMTTPEPTSTKPSFVDSTIHNLKTGQFAVLDTNVVSSTQGTDEIKASGESTTLSTETRFPSVTVDSEENEQIKLKIPEAESEEITESVNGFNAKSSKSTGNEQASSVHSSTTTLPTTGPKNVASTRVPIEDGNLTTTTLKVNIDISTTEETTNQRTTKKLKKASEKTGHVHKTLKNDIILTTVSPTVKENPTTDKPDNGNEELPKDQVDTSVSLKQTEKPVYTQKVITSEPEKDYKVTNKYTNIPDMVTSRPSKASKLPKKSTDTLEQTTNAQPQVTESGGSVSNVPLDVTQVPKNTFDEINMRTTNVKDRAEPNSKVTLKSVIKDHNEIVNQPFKVDLKSPGEDMSTTTTYATSETLNSSTDSFEGQSTESSITESFVTKASPRKVTDSFKTTNEDRINDKSATKDTKMNTPESTSGKSGTISSNETLSSPLSTTVENKHRKDEVTTLTPESEVGLELAANKFNNKTSRNQHKTSENSGKEFKGQPKKSTETLTTNSEVGLELTANGFENKKSSESSKAFEGNANKLKERPNINSKTLSPESEIGLELTGNGLKNPLSTEADQTLERDSNTPLSQSSHNYKIAVPSSEVGLELTGNGFNNPMPNEADKTFENGKSKSQSTERLITTNPSDSVENEVGLELTGHGLRPTNLQSFTQKPFDEPSKAKASTKQIQSPVTSTESSTRDFIPSKSLNTSKKKSGRIEQKSQSKTWRQGEQTVIVLPKGWQQVLWPDITKKVTTSNNPKLSTTETTVDLMVATKSPSSSEAYTMVTSAEALLTETTTVDDTDVGNEATLSPKVKPKNPAESETKMTKTTVPYVSKIPEITTIQTVDMTKIPTEGKVFSPDTTEDIKTSTSDSQGQTSNKVTIPTFTTTKVERGKPKNIEPNDFDATTESSQGSTTLEPMEVESVISTSTLTSVVSDTNTRGGKDESSVIPSSSTTESTNTTPKKTSAFLITKESFTERRDNRKTEAIPTQKPALPIENENTQSNVPFSNVSTTRESSETPRLTTKSEIITVKNQGVSTTESSAVETTTFDNGVNDKKSPKTNTEQGKHDIEEASTQANNVNFVVPSSEDKKQEKTESTTTIVTPNEEITQKTSTKLKVTSTRLEKTDEPDYLTIPEEEAFTETPMIRITKTIIKGVKTLIPNIFSTTENPTTEPALQPTVTEENPNPVKINKEEGTDKKQTTTLTKSNTESTTTISELTPQSIIKETLEPEESGKSDTVTTTKGLNQERQAVSQTGQSEETTEAIRTVAGSTSVTRKSHSERQGHIKEDDRERDKVTTSPKSFISVSKTPKSTKSSTLLTTESVTEAPEGVNNNPILSDKFTTNELKRPTTSPGLITSKGFTENPEKIVSEVTKSIKNIEVPVSTEITPEKEVTERTTKKTTPIPKTQPPEEDGSNVNSIKTDEEDVHNQKNGNTTTESLITTESTEFTQKPSIEVDEEFTESSEKEFNVPTSTLSSSLSTNVNKVNPKFIKTTEKPGSHDNDIFDKTTAKSSLSETEMTKLGSVTSRPFKTTSYKLVDQQVKTIQNVTQSTVPTTQTSAVNKTEYQIKGHTESVTEEPVNLDNSTLESTRSQGTTVYEKSKYTRKHNMIQSSTSEPEAVESTVTKMSTTKTVEVETMNTQQQETTMVNQASKLRINTEEPLETDKLEKEFPTPDLIETNKETPINEKEKSEGSEHTTTSSRTALSVTATTEQEQTKQPNELLPLVNATVVTENISVKNKTASSVHTSKEAVDNNSATTKSTSKSKASQLPNVGNENLESKASQQPNTQIPMPVTTDKENDGTTLESPWLTNSTKDTTTSGLKVETKSVTVQPEVVSKLPVKTGATTVPNQVNLKDDLSNPSDLTKPDTEGNARIINSDISTGTTKSVNPETSETTEETSVTKPAKVQNSSKPEADKNTAAKVNFESTTSTNEIDHDESNPEQKPVTNNIDKKFDVNDNTKTTVSVTDLPDDTVPKAVDNPSQTPNEQPEESLENGLEIFGADIQPINPDITGSNVTNAPDSSNKKHSEQPIETTVVAVTDATTNTTRSTSENDKLTSNTVAENVNTQSTPSTSTEKEIREVGLEIFGADVEKESRSSASKTDQAQPNFKDKNYGSESTTVMIKVVATAQKAGNVLGLTTEQPESPLTTTIETTTKQKNSKHSPRSETRFETLKTTSFKPESPADDTTVEISVTSKAKNKSTEATTMQTPPSKSGLTPTTDKYTSGVKKSTTASSSTTFSLASTQKPNNLASTLKPHKSSEEEGTDHKIPTKENLLSESVKATTHKPVNEVFDTITSTKNINSKTTASTWDSDKSIVKVTTTTTPEAFTAVTEEVSKPNMKPNTNSNNIINLSTKTPVLRTFKASKTVKFGSVSTTKHTVTNQKAPEMSLTHTASHTKVIESLEKNPNEANASYIATTEETESSQNPETATKVEYLETSSLKPMPSSSESYNLHSNVTKTKSDENEVDEVAATPLVNIVTKKSNVVTSRKSESTKRPSAFEKKVINVKPTSKFEKKTSEAFKTIPNATEPPKVESTFVNEIDLKAVETTLGKPNSKTAGTQETLYKTTITTKEGRATSTAKTPFKLDSKTNQKMLPEDRTIVQSPVFTSTTKPTNKHEINMFMYTPSKAGPNEGEVTMSPTSEETFSKVTQIVPNDTQRTNSIETSDEPLLWSRRPVTNEDLTSPSEKKESMSSESSKIRGNRHRTSSTTLSYKSKESTVLPVNPKNVNETTGNATPQSVKTSQRRIEETSEEPGKPSRERATSSRSKLPDDNPVTSTTHQLTTQNPVTGVEDSLLLVTSSKHNPGVATDTPTSFETVDKLMKSMVTTTKDALMSLSANMVHKTTQKVTEGFTVTPSASNNRAKEGHEQSTSTTFNPYEEANSVSTSNEIKNSKHEIEVTRIPNDVTKPIISKNKAEAKASDNAKRLFNVKPDVESTGSVGNKINNPDNTTESMFNKPSSIAQPLKSLSSTSKITVNKNSNKNNQKSEEDLIGLEISGLDVTPVSESLTSGTNSKSKTEHSTTTARSVHITSTKADFKPVRSSTTRPLNRETNESLISTLEPVVQKESTLQSNVEFESSGNKKSSSTTSSQNGLKISSSTLTSEQRTRPTTTETSEDIKHSNNERQKKEASAIIVVQLLLLKNPITLNHMVKVLLKQTSKQVIKEHQVTKHLNITQNPLQNLQWA</sequence>
<dbReference type="Proteomes" id="UP000783686">
    <property type="component" value="Unassembled WGS sequence"/>
</dbReference>
<dbReference type="PROSITE" id="PS01186">
    <property type="entry name" value="EGF_2"/>
    <property type="match status" value="4"/>
</dbReference>
<dbReference type="PROSITE" id="PS50026">
    <property type="entry name" value="EGF_3"/>
    <property type="match status" value="5"/>
</dbReference>
<feature type="compositionally biased region" description="Low complexity" evidence="8">
    <location>
        <begin position="1015"/>
        <end position="1036"/>
    </location>
</feature>
<feature type="region of interest" description="Disordered" evidence="8">
    <location>
        <begin position="3466"/>
        <end position="3733"/>
    </location>
</feature>
<feature type="compositionally biased region" description="Basic and acidic residues" evidence="8">
    <location>
        <begin position="3007"/>
        <end position="3017"/>
    </location>
</feature>
<feature type="domain" description="EGF-like" evidence="9">
    <location>
        <begin position="47"/>
        <end position="85"/>
    </location>
</feature>
<feature type="region of interest" description="Disordered" evidence="8">
    <location>
        <begin position="981"/>
        <end position="1204"/>
    </location>
</feature>
<feature type="compositionally biased region" description="Basic and acidic residues" evidence="8">
    <location>
        <begin position="758"/>
        <end position="769"/>
    </location>
</feature>
<feature type="compositionally biased region" description="Basic and acidic residues" evidence="8">
    <location>
        <begin position="2020"/>
        <end position="2043"/>
    </location>
</feature>
<feature type="compositionally biased region" description="Low complexity" evidence="8">
    <location>
        <begin position="1439"/>
        <end position="1451"/>
    </location>
</feature>
<dbReference type="PROSITE" id="PS00022">
    <property type="entry name" value="EGF_1"/>
    <property type="match status" value="1"/>
</dbReference>
<dbReference type="Gene3D" id="2.10.25.10">
    <property type="entry name" value="Laminin"/>
    <property type="match status" value="7"/>
</dbReference>
<feature type="compositionally biased region" description="Polar residues" evidence="8">
    <location>
        <begin position="4713"/>
        <end position="4732"/>
    </location>
</feature>
<dbReference type="PANTHER" id="PTHR24039:SF28">
    <property type="entry name" value="EGF-LIKE DOMAIN-CONTAINING PROTEIN"/>
    <property type="match status" value="1"/>
</dbReference>
<feature type="compositionally biased region" description="Polar residues" evidence="8">
    <location>
        <begin position="3466"/>
        <end position="3482"/>
    </location>
</feature>
<feature type="compositionally biased region" description="Low complexity" evidence="8">
    <location>
        <begin position="2566"/>
        <end position="2582"/>
    </location>
</feature>
<feature type="compositionally biased region" description="Polar residues" evidence="8">
    <location>
        <begin position="4623"/>
        <end position="4653"/>
    </location>
</feature>
<dbReference type="InterPro" id="IPR000152">
    <property type="entry name" value="EGF-type_Asp/Asn_hydroxyl_site"/>
</dbReference>
<feature type="compositionally biased region" description="Basic and acidic residues" evidence="8">
    <location>
        <begin position="3282"/>
        <end position="3314"/>
    </location>
</feature>
<feature type="region of interest" description="Disordered" evidence="8">
    <location>
        <begin position="4622"/>
        <end position="4746"/>
    </location>
</feature>
<feature type="compositionally biased region" description="Polar residues" evidence="8">
    <location>
        <begin position="3315"/>
        <end position="3338"/>
    </location>
</feature>
<feature type="region of interest" description="Disordered" evidence="8">
    <location>
        <begin position="1295"/>
        <end position="1315"/>
    </location>
</feature>
<dbReference type="Pfam" id="PF07645">
    <property type="entry name" value="EGF_CA"/>
    <property type="match status" value="2"/>
</dbReference>
<feature type="compositionally biased region" description="Polar residues" evidence="8">
    <location>
        <begin position="2855"/>
        <end position="2878"/>
    </location>
</feature>
<dbReference type="FunFam" id="2.10.25.10:FF:000038">
    <property type="entry name" value="Fibrillin 2"/>
    <property type="match status" value="2"/>
</dbReference>
<dbReference type="InterPro" id="IPR024731">
    <property type="entry name" value="NELL2-like_EGF"/>
</dbReference>
<feature type="compositionally biased region" description="Polar residues" evidence="8">
    <location>
        <begin position="4685"/>
        <end position="4695"/>
    </location>
</feature>
<feature type="compositionally biased region" description="Low complexity" evidence="8">
    <location>
        <begin position="1090"/>
        <end position="1101"/>
    </location>
</feature>
<feature type="compositionally biased region" description="Low complexity" evidence="8">
    <location>
        <begin position="3652"/>
        <end position="3669"/>
    </location>
</feature>
<feature type="compositionally biased region" description="Polar residues" evidence="8">
    <location>
        <begin position="1682"/>
        <end position="1698"/>
    </location>
</feature>
<dbReference type="InterPro" id="IPR018097">
    <property type="entry name" value="EGF_Ca-bd_CS"/>
</dbReference>
<feature type="region of interest" description="Disordered" evidence="8">
    <location>
        <begin position="1880"/>
        <end position="1923"/>
    </location>
</feature>
<feature type="region of interest" description="Disordered" evidence="8">
    <location>
        <begin position="2420"/>
        <end position="2444"/>
    </location>
</feature>
<keyword evidence="5 7" id="KW-1015">Disulfide bond</keyword>
<feature type="region of interest" description="Disordered" evidence="8">
    <location>
        <begin position="1783"/>
        <end position="1802"/>
    </location>
</feature>